<evidence type="ECO:0000256" key="6">
    <source>
        <dbReference type="ARBA" id="ARBA00023326"/>
    </source>
</evidence>
<dbReference type="InterPro" id="IPR003610">
    <property type="entry name" value="CBM5/12"/>
</dbReference>
<dbReference type="CDD" id="cd12215">
    <property type="entry name" value="ChiC_BD"/>
    <property type="match status" value="1"/>
</dbReference>
<feature type="domain" description="GH18" evidence="10">
    <location>
        <begin position="14"/>
        <end position="340"/>
    </location>
</feature>
<comment type="similarity">
    <text evidence="8">Belongs to the glycosyl hydrolase 18 family.</text>
</comment>
<dbReference type="InterPro" id="IPR001223">
    <property type="entry name" value="Glyco_hydro18_cat"/>
</dbReference>
<reference evidence="11 12" key="1">
    <citation type="submission" date="2019-02" db="EMBL/GenBank/DDBJ databases">
        <title>Genome sequencing of the rare red list fungi Phellinidium pouzarii.</title>
        <authorList>
            <person name="Buettner E."/>
            <person name="Kellner H."/>
        </authorList>
    </citation>
    <scope>NUCLEOTIDE SEQUENCE [LARGE SCALE GENOMIC DNA]</scope>
    <source>
        <strain evidence="11 12">DSM 108285</strain>
    </source>
</reference>
<comment type="caution">
    <text evidence="11">The sequence shown here is derived from an EMBL/GenBank/DDBJ whole genome shotgun (WGS) entry which is preliminary data.</text>
</comment>
<keyword evidence="12" id="KW-1185">Reference proteome</keyword>
<comment type="catalytic activity">
    <reaction evidence="1">
        <text>Random endo-hydrolysis of N-acetyl-beta-D-glucosaminide (1-&gt;4)-beta-linkages in chitin and chitodextrins.</text>
        <dbReference type="EC" id="3.2.1.14"/>
    </reaction>
</comment>
<feature type="region of interest" description="Disordered" evidence="9">
    <location>
        <begin position="358"/>
        <end position="396"/>
    </location>
</feature>
<keyword evidence="5 7" id="KW-0326">Glycosidase</keyword>
<evidence type="ECO:0000256" key="2">
    <source>
        <dbReference type="ARBA" id="ARBA00022801"/>
    </source>
</evidence>
<dbReference type="OrthoDB" id="76388at2759"/>
<dbReference type="Gene3D" id="3.20.20.80">
    <property type="entry name" value="Glycosidases"/>
    <property type="match status" value="1"/>
</dbReference>
<evidence type="ECO:0000256" key="3">
    <source>
        <dbReference type="ARBA" id="ARBA00023024"/>
    </source>
</evidence>
<keyword evidence="2 7" id="KW-0378">Hydrolase</keyword>
<dbReference type="EMBL" id="SGPK01000133">
    <property type="protein sequence ID" value="THH07640.1"/>
    <property type="molecule type" value="Genomic_DNA"/>
</dbReference>
<feature type="compositionally biased region" description="Polar residues" evidence="9">
    <location>
        <begin position="358"/>
        <end position="372"/>
    </location>
</feature>
<dbReference type="PROSITE" id="PS01095">
    <property type="entry name" value="GH18_1"/>
    <property type="match status" value="1"/>
</dbReference>
<dbReference type="GO" id="GO:0008061">
    <property type="term" value="F:chitin binding"/>
    <property type="evidence" value="ECO:0007669"/>
    <property type="project" value="InterPro"/>
</dbReference>
<dbReference type="GO" id="GO:0005576">
    <property type="term" value="C:extracellular region"/>
    <property type="evidence" value="ECO:0007669"/>
    <property type="project" value="InterPro"/>
</dbReference>
<keyword evidence="6" id="KW-0624">Polysaccharide degradation</keyword>
<dbReference type="SUPFAM" id="SSF51445">
    <property type="entry name" value="(Trans)glycosidases"/>
    <property type="match status" value="1"/>
</dbReference>
<evidence type="ECO:0000259" key="10">
    <source>
        <dbReference type="PROSITE" id="PS51910"/>
    </source>
</evidence>
<dbReference type="InterPro" id="IPR029070">
    <property type="entry name" value="Chitinase_insertion_sf"/>
</dbReference>
<dbReference type="PROSITE" id="PS51910">
    <property type="entry name" value="GH18_2"/>
    <property type="match status" value="1"/>
</dbReference>
<dbReference type="GO" id="GO:0006032">
    <property type="term" value="P:chitin catabolic process"/>
    <property type="evidence" value="ECO:0007669"/>
    <property type="project" value="UniProtKB-KW"/>
</dbReference>
<dbReference type="GO" id="GO:0008843">
    <property type="term" value="F:endochitinase activity"/>
    <property type="evidence" value="ECO:0007669"/>
    <property type="project" value="UniProtKB-EC"/>
</dbReference>
<accession>A0A4S4LD58</accession>
<dbReference type="SUPFAM" id="SSF54556">
    <property type="entry name" value="Chitinase insertion domain"/>
    <property type="match status" value="1"/>
</dbReference>
<dbReference type="InterPro" id="IPR011583">
    <property type="entry name" value="Chitinase_II/V-like_cat"/>
</dbReference>
<evidence type="ECO:0000256" key="5">
    <source>
        <dbReference type="ARBA" id="ARBA00023295"/>
    </source>
</evidence>
<dbReference type="InterPro" id="IPR001579">
    <property type="entry name" value="Glyco_hydro_18_chit_AS"/>
</dbReference>
<dbReference type="Pfam" id="PF02839">
    <property type="entry name" value="CBM_5_12"/>
    <property type="match status" value="1"/>
</dbReference>
<dbReference type="Proteomes" id="UP000308199">
    <property type="component" value="Unassembled WGS sequence"/>
</dbReference>
<dbReference type="SUPFAM" id="SSF51055">
    <property type="entry name" value="Carbohydrate binding domain"/>
    <property type="match status" value="1"/>
</dbReference>
<dbReference type="Gene3D" id="3.10.50.10">
    <property type="match status" value="1"/>
</dbReference>
<evidence type="ECO:0000256" key="7">
    <source>
        <dbReference type="RuleBase" id="RU000489"/>
    </source>
</evidence>
<keyword evidence="4" id="KW-0119">Carbohydrate metabolism</keyword>
<organism evidence="11 12">
    <name type="scientific">Phellinidium pouzarii</name>
    <dbReference type="NCBI Taxonomy" id="167371"/>
    <lineage>
        <taxon>Eukaryota</taxon>
        <taxon>Fungi</taxon>
        <taxon>Dikarya</taxon>
        <taxon>Basidiomycota</taxon>
        <taxon>Agaricomycotina</taxon>
        <taxon>Agaricomycetes</taxon>
        <taxon>Hymenochaetales</taxon>
        <taxon>Hymenochaetaceae</taxon>
        <taxon>Phellinidium</taxon>
    </lineage>
</organism>
<dbReference type="SMART" id="SM00495">
    <property type="entry name" value="ChtBD3"/>
    <property type="match status" value="1"/>
</dbReference>
<dbReference type="PANTHER" id="PTHR11177">
    <property type="entry name" value="CHITINASE"/>
    <property type="match status" value="1"/>
</dbReference>
<protein>
    <recommendedName>
        <fullName evidence="10">GH18 domain-containing protein</fullName>
    </recommendedName>
</protein>
<evidence type="ECO:0000313" key="11">
    <source>
        <dbReference type="EMBL" id="THH07640.1"/>
    </source>
</evidence>
<evidence type="ECO:0000256" key="8">
    <source>
        <dbReference type="RuleBase" id="RU004453"/>
    </source>
</evidence>
<dbReference type="Pfam" id="PF00704">
    <property type="entry name" value="Glyco_hydro_18"/>
    <property type="match status" value="1"/>
</dbReference>
<dbReference type="InterPro" id="IPR017853">
    <property type="entry name" value="GH"/>
</dbReference>
<evidence type="ECO:0000256" key="4">
    <source>
        <dbReference type="ARBA" id="ARBA00023277"/>
    </source>
</evidence>
<keyword evidence="3" id="KW-0146">Chitin degradation</keyword>
<gene>
    <name evidence="11" type="ORF">EW145_g3240</name>
</gene>
<evidence type="ECO:0000256" key="9">
    <source>
        <dbReference type="SAM" id="MobiDB-lite"/>
    </source>
</evidence>
<dbReference type="Gene3D" id="2.10.10.20">
    <property type="entry name" value="Carbohydrate-binding module superfamily 5/12"/>
    <property type="match status" value="1"/>
</dbReference>
<dbReference type="GO" id="GO:0030246">
    <property type="term" value="F:carbohydrate binding"/>
    <property type="evidence" value="ECO:0007669"/>
    <property type="project" value="InterPro"/>
</dbReference>
<dbReference type="PANTHER" id="PTHR11177:SF384">
    <property type="entry name" value="CHITINASE"/>
    <property type="match status" value="1"/>
</dbReference>
<dbReference type="AlphaFoldDB" id="A0A4S4LD58"/>
<name>A0A4S4LD58_9AGAM</name>
<feature type="compositionally biased region" description="Low complexity" evidence="9">
    <location>
        <begin position="373"/>
        <end position="394"/>
    </location>
</feature>
<proteinExistence type="inferred from homology"/>
<evidence type="ECO:0000256" key="1">
    <source>
        <dbReference type="ARBA" id="ARBA00000822"/>
    </source>
</evidence>
<dbReference type="InterPro" id="IPR036573">
    <property type="entry name" value="CBM_sf_5/12"/>
</dbReference>
<evidence type="ECO:0000313" key="12">
    <source>
        <dbReference type="Proteomes" id="UP000308199"/>
    </source>
</evidence>
<dbReference type="InterPro" id="IPR050314">
    <property type="entry name" value="Glycosyl_Hydrlase_18"/>
</dbReference>
<sequence>MSRNTGFDKRAPAKVQAAYFTNWGIYGANFQPADINPTPLSHILYAFADIQSDGTIVLTDSNIKVLLSIGGWTYSQDSHFAFVSNSTSRRTFVNAAVQLIKDYGFDGIDIDFEYPSNSAQGQGFADLLTSLRTAFNQLAAQKGDTVPYQLTAAVPAGFVNYANLNVPQMDAALSYWNLMAYDYAGSWLNFTDNQANVYDGVRTNVSTDKAVTWYIKNGATAGKINMGIPLYGRAFENTTGIGQPYNGIGPGTIQAGIYSYSDLPLAGASVFENVTDVSSYSYDASKMELVSYDTPHIATIKAQYVINKGMAGQMFWDLSTDKTNSSDSLVTTTANVFGALDKTKNHINYPDSKWDNIRNNMRTSTGTSTVADTSTVTGTKKSTGSSPPSTPTSGACGGVTAWSSSTVYVAGNKVSYNGHLWTAKWWTEGDTPNDSGKLYQLELGQTMAHAPRLDVPLALLFIFFNQSPPSSPSLPYFAFPWASLSFASRHFVFVSIFHSFPEQ</sequence>
<dbReference type="GO" id="GO:0000272">
    <property type="term" value="P:polysaccharide catabolic process"/>
    <property type="evidence" value="ECO:0007669"/>
    <property type="project" value="UniProtKB-KW"/>
</dbReference>
<dbReference type="SMART" id="SM00636">
    <property type="entry name" value="Glyco_18"/>
    <property type="match status" value="1"/>
</dbReference>